<gene>
    <name evidence="1" type="ordered locus">Daes_3057</name>
</gene>
<protein>
    <recommendedName>
        <fullName evidence="3">Glycosyl transferase group 1</fullName>
    </recommendedName>
</protein>
<dbReference type="eggNOG" id="COG0438">
    <property type="taxonomic scope" value="Bacteria"/>
</dbReference>
<organism evidence="1 2">
    <name type="scientific">Pseudodesulfovibrio aespoeensis (strain ATCC 700646 / DSM 10631 / Aspo-2)</name>
    <name type="common">Desulfovibrio aespoeensis</name>
    <dbReference type="NCBI Taxonomy" id="643562"/>
    <lineage>
        <taxon>Bacteria</taxon>
        <taxon>Pseudomonadati</taxon>
        <taxon>Thermodesulfobacteriota</taxon>
        <taxon>Desulfovibrionia</taxon>
        <taxon>Desulfovibrionales</taxon>
        <taxon>Desulfovibrionaceae</taxon>
    </lineage>
</organism>
<dbReference type="KEGG" id="das:Daes_3057"/>
<accession>E6VZW8</accession>
<dbReference type="HOGENOM" id="CLU_870763_0_0_7"/>
<proteinExistence type="predicted"/>
<evidence type="ECO:0000313" key="1">
    <source>
        <dbReference type="EMBL" id="ADU64050.1"/>
    </source>
</evidence>
<dbReference type="RefSeq" id="WP_013515951.1">
    <property type="nucleotide sequence ID" value="NC_014844.1"/>
</dbReference>
<dbReference type="STRING" id="643562.Daes_3057"/>
<dbReference type="SUPFAM" id="SSF53756">
    <property type="entry name" value="UDP-Glycosyltransferase/glycogen phosphorylase"/>
    <property type="match status" value="1"/>
</dbReference>
<evidence type="ECO:0000313" key="2">
    <source>
        <dbReference type="Proteomes" id="UP000002191"/>
    </source>
</evidence>
<dbReference type="Proteomes" id="UP000002191">
    <property type="component" value="Chromosome"/>
</dbReference>
<name>E6VZW8_PSEA9</name>
<dbReference type="EMBL" id="CP002431">
    <property type="protein sequence ID" value="ADU64050.1"/>
    <property type="molecule type" value="Genomic_DNA"/>
</dbReference>
<reference evidence="2" key="1">
    <citation type="submission" date="2010-12" db="EMBL/GenBank/DDBJ databases">
        <title>Complete sequence of Desulfovibrio aespoeensis Aspo-2.</title>
        <authorList>
            <consortium name="US DOE Joint Genome Institute"/>
            <person name="Lucas S."/>
            <person name="Copeland A."/>
            <person name="Lapidus A."/>
            <person name="Cheng J.-F."/>
            <person name="Goodwin L."/>
            <person name="Pitluck S."/>
            <person name="Chertkov O."/>
            <person name="Misra M."/>
            <person name="Detter J.C."/>
            <person name="Han C."/>
            <person name="Tapia R."/>
            <person name="Land M."/>
            <person name="Hauser L."/>
            <person name="Kyrpides N."/>
            <person name="Ivanova N."/>
            <person name="Ovchinnikova G."/>
            <person name="Pedersen K."/>
            <person name="Jagevall S."/>
            <person name="Hazen T."/>
            <person name="Woyke T."/>
        </authorList>
    </citation>
    <scope>NUCLEOTIDE SEQUENCE [LARGE SCALE GENOMIC DNA]</scope>
    <source>
        <strain evidence="2">ATCC 700646 / DSM 10631 / Aspo-2</strain>
    </source>
</reference>
<sequence>MNILMLAINDPAGTAIQFCRALNRHTPHTARLATLETRYTHAWDKDLHLPDLGPDGVEELGILLREADVLHFHMTCDERQPFGPYLPADHLAGKAVVHHHHGHHDFRTNPQSFRDKYRRLGRTSLLVSTPDLMRLLPEARWLPNLVPVDDPLLTPLPGRFGGPGPLRVCHSPTRKDLKNTDDFLAVVKAMEGGPHRLAVDLIDDVPNSECLARKRRSHVLFDHMQGYYGVSSLEGLSQGLAVIAGLDAWNREQVARFVGTDDLPWVVARDRVELEARLRELAADRDRCRVVGEASRQFMVERWSDRIVADRLARFYEHL</sequence>
<dbReference type="AlphaFoldDB" id="E6VZW8"/>
<keyword evidence="2" id="KW-1185">Reference proteome</keyword>
<reference evidence="1 2" key="2">
    <citation type="journal article" date="2014" name="Genome Announc.">
        <title>Complete Genome Sequence of the Subsurface, Mesophilic Sulfate-Reducing Bacterium Desulfovibrio aespoeensis Aspo-2.</title>
        <authorList>
            <person name="Pedersen K."/>
            <person name="Bengtsson A."/>
            <person name="Edlund J."/>
            <person name="Rabe L."/>
            <person name="Hazen T."/>
            <person name="Chakraborty R."/>
            <person name="Goodwin L."/>
            <person name="Shapiro N."/>
        </authorList>
    </citation>
    <scope>NUCLEOTIDE SEQUENCE [LARGE SCALE GENOMIC DNA]</scope>
    <source>
        <strain evidence="2">ATCC 700646 / DSM 10631 / Aspo-2</strain>
    </source>
</reference>
<dbReference type="OrthoDB" id="5430176at2"/>
<evidence type="ECO:0008006" key="3">
    <source>
        <dbReference type="Google" id="ProtNLM"/>
    </source>
</evidence>